<comment type="subcellular location">
    <subcellularLocation>
        <location evidence="1">Nucleus</location>
    </subcellularLocation>
</comment>
<evidence type="ECO:0000256" key="2">
    <source>
        <dbReference type="ARBA" id="ARBA00006991"/>
    </source>
</evidence>
<reference evidence="10 11" key="1">
    <citation type="journal article" date="2007" name="Science">
        <title>Sea anemone genome reveals ancestral eumetazoan gene repertoire and genomic organization.</title>
        <authorList>
            <person name="Putnam N.H."/>
            <person name="Srivastava M."/>
            <person name="Hellsten U."/>
            <person name="Dirks B."/>
            <person name="Chapman J."/>
            <person name="Salamov A."/>
            <person name="Terry A."/>
            <person name="Shapiro H."/>
            <person name="Lindquist E."/>
            <person name="Kapitonov V.V."/>
            <person name="Jurka J."/>
            <person name="Genikhovich G."/>
            <person name="Grigoriev I.V."/>
            <person name="Lucas S.M."/>
            <person name="Steele R.E."/>
            <person name="Finnerty J.R."/>
            <person name="Technau U."/>
            <person name="Martindale M.Q."/>
            <person name="Rokhsar D.S."/>
        </authorList>
    </citation>
    <scope>NUCLEOTIDE SEQUENCE [LARGE SCALE GENOMIC DNA]</scope>
    <source>
        <strain evidence="11">CH2 X CH6</strain>
    </source>
</reference>
<evidence type="ECO:0000313" key="10">
    <source>
        <dbReference type="EMBL" id="EDO27137.1"/>
    </source>
</evidence>
<dbReference type="GO" id="GO:0000978">
    <property type="term" value="F:RNA polymerase II cis-regulatory region sequence-specific DNA binding"/>
    <property type="evidence" value="ECO:0000318"/>
    <property type="project" value="GO_Central"/>
</dbReference>
<keyword evidence="4" id="KW-0677">Repeat</keyword>
<keyword evidence="6" id="KW-0862">Zinc</keyword>
<dbReference type="OMA" id="WRTHINE"/>
<dbReference type="Pfam" id="PF00096">
    <property type="entry name" value="zf-C2H2"/>
    <property type="match status" value="4"/>
</dbReference>
<dbReference type="GO" id="GO:0005634">
    <property type="term" value="C:nucleus"/>
    <property type="evidence" value="ECO:0000318"/>
    <property type="project" value="GO_Central"/>
</dbReference>
<dbReference type="FunFam" id="3.30.160.60:FF:001498">
    <property type="entry name" value="Zinc finger protein 404"/>
    <property type="match status" value="1"/>
</dbReference>
<dbReference type="PhylomeDB" id="A7TA35"/>
<evidence type="ECO:0000256" key="7">
    <source>
        <dbReference type="ARBA" id="ARBA00023242"/>
    </source>
</evidence>
<proteinExistence type="inferred from homology"/>
<dbReference type="SMART" id="SM00355">
    <property type="entry name" value="ZnF_C2H2"/>
    <property type="match status" value="4"/>
</dbReference>
<keyword evidence="5 8" id="KW-0863">Zinc-finger</keyword>
<protein>
    <recommendedName>
        <fullName evidence="9">C2H2-type domain-containing protein</fullName>
    </recommendedName>
</protein>
<dbReference type="STRING" id="45351.A7TA35"/>
<feature type="domain" description="C2H2-type" evidence="9">
    <location>
        <begin position="76"/>
        <end position="105"/>
    </location>
</feature>
<dbReference type="PROSITE" id="PS00028">
    <property type="entry name" value="ZINC_FINGER_C2H2_1"/>
    <property type="match status" value="3"/>
</dbReference>
<evidence type="ECO:0000313" key="11">
    <source>
        <dbReference type="Proteomes" id="UP000001593"/>
    </source>
</evidence>
<dbReference type="GO" id="GO:0006357">
    <property type="term" value="P:regulation of transcription by RNA polymerase II"/>
    <property type="evidence" value="ECO:0000318"/>
    <property type="project" value="GO_Central"/>
</dbReference>
<accession>A7TA35</accession>
<dbReference type="HOGENOM" id="CLU_002678_2_1_1"/>
<dbReference type="FunFam" id="3.30.160.60:FF:000462">
    <property type="entry name" value="Zinc finger protein 410"/>
    <property type="match status" value="1"/>
</dbReference>
<feature type="domain" description="C2H2-type" evidence="9">
    <location>
        <begin position="24"/>
        <end position="53"/>
    </location>
</feature>
<evidence type="ECO:0000256" key="3">
    <source>
        <dbReference type="ARBA" id="ARBA00022723"/>
    </source>
</evidence>
<dbReference type="GO" id="GO:0000981">
    <property type="term" value="F:DNA-binding transcription factor activity, RNA polymerase II-specific"/>
    <property type="evidence" value="ECO:0000318"/>
    <property type="project" value="GO_Central"/>
</dbReference>
<dbReference type="InterPro" id="IPR050329">
    <property type="entry name" value="GLI_C2H2-zinc-finger"/>
</dbReference>
<evidence type="ECO:0000256" key="4">
    <source>
        <dbReference type="ARBA" id="ARBA00022737"/>
    </source>
</evidence>
<dbReference type="Gene3D" id="3.30.160.60">
    <property type="entry name" value="Classic Zinc Finger"/>
    <property type="match status" value="4"/>
</dbReference>
<dbReference type="GO" id="GO:0008270">
    <property type="term" value="F:zinc ion binding"/>
    <property type="evidence" value="ECO:0007669"/>
    <property type="project" value="UniProtKB-KW"/>
</dbReference>
<evidence type="ECO:0000256" key="1">
    <source>
        <dbReference type="ARBA" id="ARBA00004123"/>
    </source>
</evidence>
<feature type="domain" description="C2H2-type" evidence="9">
    <location>
        <begin position="106"/>
        <end position="129"/>
    </location>
</feature>
<feature type="non-terminal residue" evidence="10">
    <location>
        <position position="1"/>
    </location>
</feature>
<keyword evidence="11" id="KW-1185">Reference proteome</keyword>
<dbReference type="PANTHER" id="PTHR19818:SF163">
    <property type="entry name" value="C2H2-TYPE DOMAIN-CONTAINING PROTEIN"/>
    <property type="match status" value="1"/>
</dbReference>
<evidence type="ECO:0000259" key="9">
    <source>
        <dbReference type="PROSITE" id="PS50157"/>
    </source>
</evidence>
<name>A7TA35_NEMVE</name>
<dbReference type="GO" id="GO:0045944">
    <property type="term" value="P:positive regulation of transcription by RNA polymerase II"/>
    <property type="evidence" value="ECO:0007669"/>
    <property type="project" value="UniProtKB-ARBA"/>
</dbReference>
<organism evidence="10 11">
    <name type="scientific">Nematostella vectensis</name>
    <name type="common">Starlet sea anemone</name>
    <dbReference type="NCBI Taxonomy" id="45351"/>
    <lineage>
        <taxon>Eukaryota</taxon>
        <taxon>Metazoa</taxon>
        <taxon>Cnidaria</taxon>
        <taxon>Anthozoa</taxon>
        <taxon>Hexacorallia</taxon>
        <taxon>Actiniaria</taxon>
        <taxon>Edwardsiidae</taxon>
        <taxon>Nematostella</taxon>
    </lineage>
</organism>
<keyword evidence="3" id="KW-0479">Metal-binding</keyword>
<dbReference type="Proteomes" id="UP000001593">
    <property type="component" value="Unassembled WGS sequence"/>
</dbReference>
<dbReference type="EMBL" id="DS473813">
    <property type="protein sequence ID" value="EDO27137.1"/>
    <property type="molecule type" value="Genomic_DNA"/>
</dbReference>
<dbReference type="eggNOG" id="KOG1721">
    <property type="taxonomic scope" value="Eukaryota"/>
</dbReference>
<dbReference type="InParanoid" id="A7TA35"/>
<dbReference type="AlphaFoldDB" id="A7TA35"/>
<feature type="domain" description="C2H2-type" evidence="9">
    <location>
        <begin position="1"/>
        <end position="23"/>
    </location>
</feature>
<evidence type="ECO:0000256" key="8">
    <source>
        <dbReference type="PROSITE-ProRule" id="PRU00042"/>
    </source>
</evidence>
<dbReference type="PANTHER" id="PTHR19818">
    <property type="entry name" value="ZINC FINGER PROTEIN ZIC AND GLI"/>
    <property type="match status" value="1"/>
</dbReference>
<gene>
    <name evidence="10" type="ORF">NEMVEDRAFT_v1g6843</name>
</gene>
<comment type="similarity">
    <text evidence="2">Belongs to the krueppel C2H2-type zinc-finger protein family.</text>
</comment>
<evidence type="ECO:0000256" key="5">
    <source>
        <dbReference type="ARBA" id="ARBA00022771"/>
    </source>
</evidence>
<feature type="non-terminal residue" evidence="10">
    <location>
        <position position="129"/>
    </location>
</feature>
<dbReference type="FunFam" id="3.30.160.60:FF:002343">
    <property type="entry name" value="Zinc finger protein 33A"/>
    <property type="match status" value="1"/>
</dbReference>
<evidence type="ECO:0000256" key="6">
    <source>
        <dbReference type="ARBA" id="ARBA00022833"/>
    </source>
</evidence>
<dbReference type="FunFam" id="3.30.160.60:FF:000125">
    <property type="entry name" value="Putative zinc finger protein 143"/>
    <property type="match status" value="1"/>
</dbReference>
<keyword evidence="7" id="KW-0539">Nucleus</keyword>
<dbReference type="SUPFAM" id="SSF57667">
    <property type="entry name" value="beta-beta-alpha zinc fingers"/>
    <property type="match status" value="2"/>
</dbReference>
<dbReference type="PROSITE" id="PS50157">
    <property type="entry name" value="ZINC_FINGER_C2H2_2"/>
    <property type="match status" value="4"/>
</dbReference>
<sequence>CGKTFATSAHLKYHTRTHTGEKPFMCSFEGCGRTFTSSGHLKYHQGTHSGEKPFKCQHPGCNRVCYICIHTGERSYRCPFVNCRRSFTEHSSLRKHKLTHTGEKPYSCSICGKTFSQSGSRNAHQRRHS</sequence>
<dbReference type="InterPro" id="IPR036236">
    <property type="entry name" value="Znf_C2H2_sf"/>
</dbReference>
<dbReference type="InterPro" id="IPR013087">
    <property type="entry name" value="Znf_C2H2_type"/>
</dbReference>